<dbReference type="InterPro" id="IPR037069">
    <property type="entry name" value="AcylCoA_DH/ox_N_sf"/>
</dbReference>
<dbReference type="Pfam" id="PF02771">
    <property type="entry name" value="Acyl-CoA_dh_N"/>
    <property type="match status" value="1"/>
</dbReference>
<keyword evidence="8" id="KW-1185">Reference proteome</keyword>
<keyword evidence="4" id="KW-0274">FAD</keyword>
<dbReference type="GeneID" id="91516020"/>
<comment type="caution">
    <text evidence="7">The sequence shown here is derived from an EMBL/GenBank/DDBJ whole genome shotgun (WGS) entry which is preliminary data.</text>
</comment>
<evidence type="ECO:0000259" key="5">
    <source>
        <dbReference type="Pfam" id="PF00441"/>
    </source>
</evidence>
<dbReference type="Pfam" id="PF00441">
    <property type="entry name" value="Acyl-CoA_dh_1"/>
    <property type="match status" value="1"/>
</dbReference>
<sequence length="388" mass="40338">MTTSTALPEQMTNGDPVAAAKTIAAQVLSAHAGSVDREAVFPAESIAAIHAAGLLGAAVARRYGGAELSLNEQVGVARELGRGCSATAMVWAMHQVQIACVARHHGDDPDLVATLTRYVTTGTLIASITSEAGVGGSLRTSTAAVERDGDRAVLSKKAPTVSYGAYAGAYLVTARRSADAEAGDQVAVLADATCSELAPTGPGWNPMGMRGTCSPAFGFTTTVPASHILPVGFDTIAAATMVPHSHILWAAVWIGIAADAFKRAQTAVRKRGTTDVRLADAARALTQLEALLADSVRRYTPIWDDPAALETLGGPGLTMQFNDLKVLVSRGAVDVVELALEICGMAGYAEAGPLSVARHLRDLYSARLMIGNERLIATNTRLALLKRG</sequence>
<dbReference type="InterPro" id="IPR009075">
    <property type="entry name" value="AcylCo_DH/oxidase_C"/>
</dbReference>
<dbReference type="InterPro" id="IPR009100">
    <property type="entry name" value="AcylCoA_DH/oxidase_NM_dom_sf"/>
</dbReference>
<keyword evidence="3" id="KW-0285">Flavoprotein</keyword>
<organism evidence="7 8">
    <name type="scientific">Nocardia asteroides NBRC 15531</name>
    <dbReference type="NCBI Taxonomy" id="1110697"/>
    <lineage>
        <taxon>Bacteria</taxon>
        <taxon>Bacillati</taxon>
        <taxon>Actinomycetota</taxon>
        <taxon>Actinomycetes</taxon>
        <taxon>Mycobacteriales</taxon>
        <taxon>Nocardiaceae</taxon>
        <taxon>Nocardia</taxon>
    </lineage>
</organism>
<dbReference type="SUPFAM" id="SSF56645">
    <property type="entry name" value="Acyl-CoA dehydrogenase NM domain-like"/>
    <property type="match status" value="1"/>
</dbReference>
<dbReference type="EMBL" id="BAFO02000034">
    <property type="protein sequence ID" value="GAD87311.1"/>
    <property type="molecule type" value="Genomic_DNA"/>
</dbReference>
<evidence type="ECO:0000313" key="7">
    <source>
        <dbReference type="EMBL" id="GAD87311.1"/>
    </source>
</evidence>
<dbReference type="eggNOG" id="COG1960">
    <property type="taxonomic scope" value="Bacteria"/>
</dbReference>
<feature type="domain" description="Acyl-CoA dehydrogenase/oxidase N-terminal" evidence="6">
    <location>
        <begin position="19"/>
        <end position="107"/>
    </location>
</feature>
<dbReference type="STRING" id="1824.SAMN05444423_104387"/>
<dbReference type="Gene3D" id="1.20.140.10">
    <property type="entry name" value="Butyryl-CoA Dehydrogenase, subunit A, domain 3"/>
    <property type="match status" value="1"/>
</dbReference>
<evidence type="ECO:0000256" key="1">
    <source>
        <dbReference type="ARBA" id="ARBA00001974"/>
    </source>
</evidence>
<gene>
    <name evidence="7" type="ORF">NCAST_34_04410</name>
</gene>
<dbReference type="AlphaFoldDB" id="U5ELP4"/>
<dbReference type="OrthoDB" id="2986495at2"/>
<dbReference type="SUPFAM" id="SSF47203">
    <property type="entry name" value="Acyl-CoA dehydrogenase C-terminal domain-like"/>
    <property type="match status" value="1"/>
</dbReference>
<dbReference type="Gene3D" id="1.10.540.10">
    <property type="entry name" value="Acyl-CoA dehydrogenase/oxidase, N-terminal domain"/>
    <property type="match status" value="1"/>
</dbReference>
<dbReference type="Proteomes" id="UP000017048">
    <property type="component" value="Unassembled WGS sequence"/>
</dbReference>
<dbReference type="InterPro" id="IPR036250">
    <property type="entry name" value="AcylCo_DH-like_C"/>
</dbReference>
<dbReference type="PANTHER" id="PTHR43884:SF12">
    <property type="entry name" value="ISOVALERYL-COA DEHYDROGENASE, MITOCHONDRIAL-RELATED"/>
    <property type="match status" value="1"/>
</dbReference>
<evidence type="ECO:0000256" key="3">
    <source>
        <dbReference type="ARBA" id="ARBA00022630"/>
    </source>
</evidence>
<dbReference type="RefSeq" id="WP_022567228.1">
    <property type="nucleotide sequence ID" value="NZ_BAFO02000034.1"/>
</dbReference>
<dbReference type="InterPro" id="IPR013786">
    <property type="entry name" value="AcylCoA_DH/ox_N"/>
</dbReference>
<evidence type="ECO:0000313" key="8">
    <source>
        <dbReference type="Proteomes" id="UP000017048"/>
    </source>
</evidence>
<dbReference type="SMR" id="U5ELP4"/>
<dbReference type="GO" id="GO:0050660">
    <property type="term" value="F:flavin adenine dinucleotide binding"/>
    <property type="evidence" value="ECO:0007669"/>
    <property type="project" value="InterPro"/>
</dbReference>
<comment type="cofactor">
    <cofactor evidence="1">
        <name>FAD</name>
        <dbReference type="ChEBI" id="CHEBI:57692"/>
    </cofactor>
</comment>
<comment type="similarity">
    <text evidence="2">Belongs to the acyl-CoA dehydrogenase family.</text>
</comment>
<evidence type="ECO:0000259" key="6">
    <source>
        <dbReference type="Pfam" id="PF02771"/>
    </source>
</evidence>
<evidence type="ECO:0000256" key="4">
    <source>
        <dbReference type="ARBA" id="ARBA00022827"/>
    </source>
</evidence>
<dbReference type="InterPro" id="IPR046373">
    <property type="entry name" value="Acyl-CoA_Oxase/DH_mid-dom_sf"/>
</dbReference>
<dbReference type="Gene3D" id="2.40.110.10">
    <property type="entry name" value="Butyryl-CoA Dehydrogenase, subunit A, domain 2"/>
    <property type="match status" value="1"/>
</dbReference>
<protein>
    <submittedName>
        <fullName evidence="7">Acyl-CoA dehydrogenase</fullName>
    </submittedName>
</protein>
<dbReference type="PANTHER" id="PTHR43884">
    <property type="entry name" value="ACYL-COA DEHYDROGENASE"/>
    <property type="match status" value="1"/>
</dbReference>
<feature type="domain" description="Acyl-CoA dehydrogenase/oxidase C-terminal" evidence="5">
    <location>
        <begin position="240"/>
        <end position="373"/>
    </location>
</feature>
<name>U5ELP4_NOCAS</name>
<dbReference type="GO" id="GO:0003995">
    <property type="term" value="F:acyl-CoA dehydrogenase activity"/>
    <property type="evidence" value="ECO:0007669"/>
    <property type="project" value="TreeGrafter"/>
</dbReference>
<proteinExistence type="inferred from homology"/>
<reference evidence="7 8" key="1">
    <citation type="journal article" date="2014" name="BMC Genomics">
        <title>Genome based analysis of type-I polyketide synthase and nonribosomal peptide synthetase gene clusters in seven strains of five representative Nocardia species.</title>
        <authorList>
            <person name="Komaki H."/>
            <person name="Ichikawa N."/>
            <person name="Hosoyama A."/>
            <person name="Takahashi-Nakaguchi A."/>
            <person name="Matsuzawa T."/>
            <person name="Suzuki K."/>
            <person name="Fujita N."/>
            <person name="Gonoi T."/>
        </authorList>
    </citation>
    <scope>NUCLEOTIDE SEQUENCE [LARGE SCALE GENOMIC DNA]</scope>
    <source>
        <strain evidence="7 8">NBRC 15531</strain>
    </source>
</reference>
<accession>U5ELP4</accession>
<evidence type="ECO:0000256" key="2">
    <source>
        <dbReference type="ARBA" id="ARBA00009347"/>
    </source>
</evidence>